<sequence>MLFLFCSFSLCSSQFGVLFPLSPTGGSKNEQWHCRPPLSPLIPLTSRAKFNFPAKFTINKPPSLAKICCSQNTTPNSNSSTSQFFASLLRTEVLGLSLAAFSAVVPYLGKFLKGASPRDQKSLPEGAEQIFIMSQDIADNMKEDLAWGTYVLLRNTNSISVLISVQDALCVRGYWNTPKDLSKENTPDWFGKQIKKIGFSNLKDTMYFQQAADSELKEMVIEGTRSLLVQPIMRAPSLSSSQTKKSKGFVSITHILIKTRHG</sequence>
<proteinExistence type="predicted"/>
<protein>
    <submittedName>
        <fullName evidence="1">Protein COFACTOR ASSEMBLY OF COMPLEX C SUBUNIT B CCB2, chloroplastic</fullName>
    </submittedName>
</protein>
<dbReference type="InterPro" id="IPR044970">
    <property type="entry name" value="CCB2"/>
</dbReference>
<comment type="caution">
    <text evidence="1">The sequence shown here is derived from an EMBL/GenBank/DDBJ whole genome shotgun (WGS) entry which is preliminary data.</text>
</comment>
<dbReference type="PANTHER" id="PTHR36403:SF1">
    <property type="entry name" value="PROTEIN COFACTOR ASSEMBLY OF COMPLEX C SUBUNIT B CCB2, CHLOROPLASTIC"/>
    <property type="match status" value="1"/>
</dbReference>
<dbReference type="GO" id="GO:0010190">
    <property type="term" value="P:cytochrome b6f complex assembly"/>
    <property type="evidence" value="ECO:0007669"/>
    <property type="project" value="InterPro"/>
</dbReference>
<organism evidence="1">
    <name type="scientific">Sesamum calycinum</name>
    <dbReference type="NCBI Taxonomy" id="2727403"/>
    <lineage>
        <taxon>Eukaryota</taxon>
        <taxon>Viridiplantae</taxon>
        <taxon>Streptophyta</taxon>
        <taxon>Embryophyta</taxon>
        <taxon>Tracheophyta</taxon>
        <taxon>Spermatophyta</taxon>
        <taxon>Magnoliopsida</taxon>
        <taxon>eudicotyledons</taxon>
        <taxon>Gunneridae</taxon>
        <taxon>Pentapetalae</taxon>
        <taxon>asterids</taxon>
        <taxon>lamiids</taxon>
        <taxon>Lamiales</taxon>
        <taxon>Pedaliaceae</taxon>
        <taxon>Sesamum</taxon>
    </lineage>
</organism>
<accession>A0AAW2QUJ1</accession>
<name>A0AAW2QUJ1_9LAMI</name>
<dbReference type="InterPro" id="IPR021325">
    <property type="entry name" value="CCB2/CCB4"/>
</dbReference>
<dbReference type="EMBL" id="JACGWM010000005">
    <property type="protein sequence ID" value="KAL0371660.1"/>
    <property type="molecule type" value="Genomic_DNA"/>
</dbReference>
<evidence type="ECO:0000313" key="1">
    <source>
        <dbReference type="EMBL" id="KAL0371660.1"/>
    </source>
</evidence>
<reference evidence="1" key="1">
    <citation type="submission" date="2020-06" db="EMBL/GenBank/DDBJ databases">
        <authorList>
            <person name="Li T."/>
            <person name="Hu X."/>
            <person name="Zhang T."/>
            <person name="Song X."/>
            <person name="Zhang H."/>
            <person name="Dai N."/>
            <person name="Sheng W."/>
            <person name="Hou X."/>
            <person name="Wei L."/>
        </authorList>
    </citation>
    <scope>NUCLEOTIDE SEQUENCE</scope>
    <source>
        <strain evidence="1">KEN8</strain>
        <tissue evidence="1">Leaf</tissue>
    </source>
</reference>
<gene>
    <name evidence="1" type="ORF">Scaly_0847600</name>
</gene>
<dbReference type="AlphaFoldDB" id="A0AAW2QUJ1"/>
<reference evidence="1" key="2">
    <citation type="journal article" date="2024" name="Plant">
        <title>Genomic evolution and insights into agronomic trait innovations of Sesamum species.</title>
        <authorList>
            <person name="Miao H."/>
            <person name="Wang L."/>
            <person name="Qu L."/>
            <person name="Liu H."/>
            <person name="Sun Y."/>
            <person name="Le M."/>
            <person name="Wang Q."/>
            <person name="Wei S."/>
            <person name="Zheng Y."/>
            <person name="Lin W."/>
            <person name="Duan Y."/>
            <person name="Cao H."/>
            <person name="Xiong S."/>
            <person name="Wang X."/>
            <person name="Wei L."/>
            <person name="Li C."/>
            <person name="Ma Q."/>
            <person name="Ju M."/>
            <person name="Zhao R."/>
            <person name="Li G."/>
            <person name="Mu C."/>
            <person name="Tian Q."/>
            <person name="Mei H."/>
            <person name="Zhang T."/>
            <person name="Gao T."/>
            <person name="Zhang H."/>
        </authorList>
    </citation>
    <scope>NUCLEOTIDE SEQUENCE</scope>
    <source>
        <strain evidence="1">KEN8</strain>
    </source>
</reference>
<dbReference type="PANTHER" id="PTHR36403">
    <property type="entry name" value="PROTEIN COFACTOR ASSEMBLY OF COMPLEX C SUBUNIT B CCB2, CHLOROPLASTIC"/>
    <property type="match status" value="1"/>
</dbReference>
<dbReference type="Pfam" id="PF11152">
    <property type="entry name" value="CCB2_CCB4"/>
    <property type="match status" value="1"/>
</dbReference>